<evidence type="ECO:0000256" key="5">
    <source>
        <dbReference type="ARBA" id="ARBA00023136"/>
    </source>
</evidence>
<keyword evidence="4" id="KW-1133">Transmembrane helix</keyword>
<comment type="caution">
    <text evidence="7">The sequence shown here is derived from an EMBL/GenBank/DDBJ whole genome shotgun (WGS) entry which is preliminary data.</text>
</comment>
<dbReference type="Pfam" id="PF01490">
    <property type="entry name" value="Aa_trans"/>
    <property type="match status" value="1"/>
</dbReference>
<dbReference type="GO" id="GO:0016020">
    <property type="term" value="C:membrane"/>
    <property type="evidence" value="ECO:0007669"/>
    <property type="project" value="UniProtKB-SubCell"/>
</dbReference>
<name>A0AAN8F496_TRICO</name>
<evidence type="ECO:0000256" key="2">
    <source>
        <dbReference type="ARBA" id="ARBA00022448"/>
    </source>
</evidence>
<protein>
    <recommendedName>
        <fullName evidence="6">Amino acid transporter transmembrane domain-containing protein</fullName>
    </recommendedName>
</protein>
<evidence type="ECO:0000256" key="3">
    <source>
        <dbReference type="ARBA" id="ARBA00022692"/>
    </source>
</evidence>
<evidence type="ECO:0000313" key="7">
    <source>
        <dbReference type="EMBL" id="KAK5973016.1"/>
    </source>
</evidence>
<comment type="subcellular location">
    <subcellularLocation>
        <location evidence="1">Membrane</location>
    </subcellularLocation>
</comment>
<feature type="domain" description="Amino acid transporter transmembrane" evidence="6">
    <location>
        <begin position="1"/>
        <end position="101"/>
    </location>
</feature>
<sequence>MYGPVAILGYLTYHDAVRDSILPSIQTVWIQQTCNVLITLHCILTLTITLNPLNQDLEDLFKCPHHFGWQRILLRTATMVAVVFVGESIPNFGPLLDLIGWFA</sequence>
<dbReference type="PANTHER" id="PTHR48017">
    <property type="entry name" value="OS05G0424000 PROTEIN-RELATED"/>
    <property type="match status" value="1"/>
</dbReference>
<gene>
    <name evidence="7" type="ORF">GCK32_020926</name>
</gene>
<dbReference type="InterPro" id="IPR013057">
    <property type="entry name" value="AA_transpt_TM"/>
</dbReference>
<organism evidence="7 8">
    <name type="scientific">Trichostrongylus colubriformis</name>
    <name type="common">Black scour worm</name>
    <dbReference type="NCBI Taxonomy" id="6319"/>
    <lineage>
        <taxon>Eukaryota</taxon>
        <taxon>Metazoa</taxon>
        <taxon>Ecdysozoa</taxon>
        <taxon>Nematoda</taxon>
        <taxon>Chromadorea</taxon>
        <taxon>Rhabditida</taxon>
        <taxon>Rhabditina</taxon>
        <taxon>Rhabditomorpha</taxon>
        <taxon>Strongyloidea</taxon>
        <taxon>Trichostrongylidae</taxon>
        <taxon>Trichostrongylus</taxon>
    </lineage>
</organism>
<keyword evidence="3" id="KW-0812">Transmembrane</keyword>
<proteinExistence type="predicted"/>
<evidence type="ECO:0000259" key="6">
    <source>
        <dbReference type="Pfam" id="PF01490"/>
    </source>
</evidence>
<keyword evidence="5" id="KW-0472">Membrane</keyword>
<evidence type="ECO:0000313" key="8">
    <source>
        <dbReference type="Proteomes" id="UP001331761"/>
    </source>
</evidence>
<evidence type="ECO:0000256" key="1">
    <source>
        <dbReference type="ARBA" id="ARBA00004370"/>
    </source>
</evidence>
<dbReference type="Proteomes" id="UP001331761">
    <property type="component" value="Unassembled WGS sequence"/>
</dbReference>
<keyword evidence="2" id="KW-0813">Transport</keyword>
<reference evidence="7 8" key="1">
    <citation type="submission" date="2019-10" db="EMBL/GenBank/DDBJ databases">
        <title>Assembly and Annotation for the nematode Trichostrongylus colubriformis.</title>
        <authorList>
            <person name="Martin J."/>
        </authorList>
    </citation>
    <scope>NUCLEOTIDE SEQUENCE [LARGE SCALE GENOMIC DNA]</scope>
    <source>
        <strain evidence="7">G859</strain>
        <tissue evidence="7">Whole worm</tissue>
    </source>
</reference>
<evidence type="ECO:0000256" key="4">
    <source>
        <dbReference type="ARBA" id="ARBA00022989"/>
    </source>
</evidence>
<dbReference type="AlphaFoldDB" id="A0AAN8F496"/>
<keyword evidence="8" id="KW-1185">Reference proteome</keyword>
<accession>A0AAN8F496</accession>
<dbReference type="EMBL" id="WIXE01016006">
    <property type="protein sequence ID" value="KAK5973016.1"/>
    <property type="molecule type" value="Genomic_DNA"/>
</dbReference>